<accession>A0A927A2X7</accession>
<evidence type="ECO:0000313" key="4">
    <source>
        <dbReference type="Proteomes" id="UP000662185"/>
    </source>
</evidence>
<keyword evidence="1" id="KW-0175">Coiled coil</keyword>
<dbReference type="AlphaFoldDB" id="A0A927A2X7"/>
<evidence type="ECO:0000313" key="3">
    <source>
        <dbReference type="EMBL" id="MBD2294995.1"/>
    </source>
</evidence>
<evidence type="ECO:0000259" key="2">
    <source>
        <dbReference type="Pfam" id="PF16289"/>
    </source>
</evidence>
<feature type="domain" description="DUF4935" evidence="2">
    <location>
        <begin position="20"/>
        <end position="202"/>
    </location>
</feature>
<sequence>MFISSTELSEIIISAPAPVLFLDTCTILDIIRSPFRDNISTNEISASLELINKSKLNNRSVWLVTNEIVYTEWKENIATVKIELTEEIKKAELKREKMVNSANIIFDFNHDFGQVIKTLNLPEHLKNLSKSLLDKCEKIAIDDSHYVEAMKRINKCDAPAQRGKDSAKDCQIFAAFLDIGKQLRNKNFHQNICFITTNYQDYGKPNAPKSPLDQELISINTKYFNKLEWGLAIIEGRV</sequence>
<dbReference type="EMBL" id="JACJQU010000009">
    <property type="protein sequence ID" value="MBD2294995.1"/>
    <property type="molecule type" value="Genomic_DNA"/>
</dbReference>
<organism evidence="3 4">
    <name type="scientific">Anabaena sphaerica FACHB-251</name>
    <dbReference type="NCBI Taxonomy" id="2692883"/>
    <lineage>
        <taxon>Bacteria</taxon>
        <taxon>Bacillati</taxon>
        <taxon>Cyanobacteriota</taxon>
        <taxon>Cyanophyceae</taxon>
        <taxon>Nostocales</taxon>
        <taxon>Nostocaceae</taxon>
        <taxon>Anabaena</taxon>
    </lineage>
</organism>
<reference evidence="4" key="1">
    <citation type="journal article" date="2020" name="ISME J.">
        <title>Comparative genomics reveals insights into cyanobacterial evolution and habitat adaptation.</title>
        <authorList>
            <person name="Chen M.Y."/>
            <person name="Teng W.K."/>
            <person name="Zhao L."/>
            <person name="Hu C.X."/>
            <person name="Zhou Y.K."/>
            <person name="Han B.P."/>
            <person name="Song L.R."/>
            <person name="Shu W.S."/>
        </authorList>
    </citation>
    <scope>NUCLEOTIDE SEQUENCE [LARGE SCALE GENOMIC DNA]</scope>
    <source>
        <strain evidence="4">FACHB-251</strain>
    </source>
</reference>
<keyword evidence="4" id="KW-1185">Reference proteome</keyword>
<name>A0A927A2X7_9NOST</name>
<feature type="coiled-coil region" evidence="1">
    <location>
        <begin position="74"/>
        <end position="101"/>
    </location>
</feature>
<dbReference type="RefSeq" id="WP_190561921.1">
    <property type="nucleotide sequence ID" value="NZ_JACJQU010000009.1"/>
</dbReference>
<protein>
    <recommendedName>
        <fullName evidence="2">DUF4935 domain-containing protein</fullName>
    </recommendedName>
</protein>
<proteinExistence type="predicted"/>
<dbReference type="Proteomes" id="UP000662185">
    <property type="component" value="Unassembled WGS sequence"/>
</dbReference>
<dbReference type="InterPro" id="IPR032557">
    <property type="entry name" value="DUF4935"/>
</dbReference>
<dbReference type="Pfam" id="PF16289">
    <property type="entry name" value="PIN_12"/>
    <property type="match status" value="1"/>
</dbReference>
<gene>
    <name evidence="3" type="ORF">H6G06_16275</name>
</gene>
<evidence type="ECO:0000256" key="1">
    <source>
        <dbReference type="SAM" id="Coils"/>
    </source>
</evidence>
<comment type="caution">
    <text evidence="3">The sequence shown here is derived from an EMBL/GenBank/DDBJ whole genome shotgun (WGS) entry which is preliminary data.</text>
</comment>